<dbReference type="SMART" id="SM00345">
    <property type="entry name" value="HTH_GNTR"/>
    <property type="match status" value="1"/>
</dbReference>
<evidence type="ECO:0000313" key="7">
    <source>
        <dbReference type="EMBL" id="MDN4174377.1"/>
    </source>
</evidence>
<evidence type="ECO:0000259" key="6">
    <source>
        <dbReference type="PROSITE" id="PS50949"/>
    </source>
</evidence>
<evidence type="ECO:0000256" key="2">
    <source>
        <dbReference type="ARBA" id="ARBA00022898"/>
    </source>
</evidence>
<dbReference type="GO" id="GO:0003677">
    <property type="term" value="F:DNA binding"/>
    <property type="evidence" value="ECO:0007669"/>
    <property type="project" value="UniProtKB-KW"/>
</dbReference>
<keyword evidence="7" id="KW-0032">Aminotransferase</keyword>
<evidence type="ECO:0000256" key="5">
    <source>
        <dbReference type="ARBA" id="ARBA00023163"/>
    </source>
</evidence>
<name>A0ABT8FJ06_9ACTN</name>
<dbReference type="Proteomes" id="UP001168620">
    <property type="component" value="Unassembled WGS sequence"/>
</dbReference>
<dbReference type="CDD" id="cd07377">
    <property type="entry name" value="WHTH_GntR"/>
    <property type="match status" value="1"/>
</dbReference>
<dbReference type="CDD" id="cd00609">
    <property type="entry name" value="AAT_like"/>
    <property type="match status" value="1"/>
</dbReference>
<dbReference type="Gene3D" id="1.10.10.10">
    <property type="entry name" value="Winged helix-like DNA-binding domain superfamily/Winged helix DNA-binding domain"/>
    <property type="match status" value="1"/>
</dbReference>
<gene>
    <name evidence="7" type="ORF">QWY28_15545</name>
</gene>
<dbReference type="PANTHER" id="PTHR46577:SF1">
    <property type="entry name" value="HTH-TYPE TRANSCRIPTIONAL REGULATORY PROTEIN GABR"/>
    <property type="match status" value="1"/>
</dbReference>
<dbReference type="InterPro" id="IPR015422">
    <property type="entry name" value="PyrdxlP-dep_Trfase_small"/>
</dbReference>
<keyword evidence="8" id="KW-1185">Reference proteome</keyword>
<dbReference type="PROSITE" id="PS50949">
    <property type="entry name" value="HTH_GNTR"/>
    <property type="match status" value="1"/>
</dbReference>
<dbReference type="InterPro" id="IPR015421">
    <property type="entry name" value="PyrdxlP-dep_Trfase_major"/>
</dbReference>
<proteinExistence type="inferred from homology"/>
<comment type="caution">
    <text evidence="7">The sequence shown here is derived from an EMBL/GenBank/DDBJ whole genome shotgun (WGS) entry which is preliminary data.</text>
</comment>
<keyword evidence="4 7" id="KW-0238">DNA-binding</keyword>
<evidence type="ECO:0000256" key="4">
    <source>
        <dbReference type="ARBA" id="ARBA00023125"/>
    </source>
</evidence>
<dbReference type="EMBL" id="JAUHJQ010000006">
    <property type="protein sequence ID" value="MDN4174377.1"/>
    <property type="molecule type" value="Genomic_DNA"/>
</dbReference>
<keyword evidence="7" id="KW-0808">Transferase</keyword>
<dbReference type="InterPro" id="IPR004839">
    <property type="entry name" value="Aminotransferase_I/II_large"/>
</dbReference>
<protein>
    <submittedName>
        <fullName evidence="7">PLP-dependent aminotransferase family protein</fullName>
    </submittedName>
</protein>
<keyword evidence="5" id="KW-0804">Transcription</keyword>
<dbReference type="RefSeq" id="WP_300953469.1">
    <property type="nucleotide sequence ID" value="NZ_JAUHJQ010000006.1"/>
</dbReference>
<dbReference type="InterPro" id="IPR051446">
    <property type="entry name" value="HTH_trans_reg/aminotransferase"/>
</dbReference>
<dbReference type="Pfam" id="PF00392">
    <property type="entry name" value="GntR"/>
    <property type="match status" value="1"/>
</dbReference>
<dbReference type="InterPro" id="IPR036390">
    <property type="entry name" value="WH_DNA-bd_sf"/>
</dbReference>
<keyword evidence="2" id="KW-0663">Pyridoxal phosphate</keyword>
<dbReference type="Pfam" id="PF00155">
    <property type="entry name" value="Aminotran_1_2"/>
    <property type="match status" value="1"/>
</dbReference>
<dbReference type="SUPFAM" id="SSF53383">
    <property type="entry name" value="PLP-dependent transferases"/>
    <property type="match status" value="1"/>
</dbReference>
<feature type="domain" description="HTH gntR-type" evidence="6">
    <location>
        <begin position="3"/>
        <end position="69"/>
    </location>
</feature>
<dbReference type="Gene3D" id="3.40.640.10">
    <property type="entry name" value="Type I PLP-dependent aspartate aminotransferase-like (Major domain)"/>
    <property type="match status" value="1"/>
</dbReference>
<organism evidence="7 8">
    <name type="scientific">Nocardioides oceani</name>
    <dbReference type="NCBI Taxonomy" id="3058369"/>
    <lineage>
        <taxon>Bacteria</taxon>
        <taxon>Bacillati</taxon>
        <taxon>Actinomycetota</taxon>
        <taxon>Actinomycetes</taxon>
        <taxon>Propionibacteriales</taxon>
        <taxon>Nocardioidaceae</taxon>
        <taxon>Nocardioides</taxon>
    </lineage>
</organism>
<sequence>MADDSSGRIAADLRSWVRSAAPGARLPSTRELVARHHASPVTVQGALRALVAEGLVESRPGVGTFVRPRVVTRPVDYGWQTAALRGGREPAPGPGPLRVAGADVVALHSGYPDPDLLPQRLVRAALARASRGEASVARPPAAGLSGLRTWFAQELAAATPVGVAPVTARDVVVVPGTQSGLGSVLRALVGQGRPLVVESPTYWGAILAARQTGVRLVPVPSGPDGPDPEQVARALAETGARAFYAQPTYANPTGAQWSPATARAVLDVVREAGAFLVEDDWAHDLGITTTPTPVAAHDDAGHVVHLRSLTKSVSTALRVGAVVARGPARDRVAADQAAESMYVSAVLQSAALEVVSHPGRARHLRQLREQLRSRRDLLVSALAEHAPHVHVPHVPAGGLALWARLPDGTELRRLVERCERDGLLLAGGDEWFPAEPAGPFLRLGFAGPDPASFPAAARTLEAAVVEVGQG</sequence>
<dbReference type="InterPro" id="IPR036388">
    <property type="entry name" value="WH-like_DNA-bd_sf"/>
</dbReference>
<dbReference type="Gene3D" id="3.90.1150.10">
    <property type="entry name" value="Aspartate Aminotransferase, domain 1"/>
    <property type="match status" value="1"/>
</dbReference>
<dbReference type="GO" id="GO:0008483">
    <property type="term" value="F:transaminase activity"/>
    <property type="evidence" value="ECO:0007669"/>
    <property type="project" value="UniProtKB-KW"/>
</dbReference>
<evidence type="ECO:0000256" key="3">
    <source>
        <dbReference type="ARBA" id="ARBA00023015"/>
    </source>
</evidence>
<dbReference type="InterPro" id="IPR000524">
    <property type="entry name" value="Tscrpt_reg_HTH_GntR"/>
</dbReference>
<evidence type="ECO:0000313" key="8">
    <source>
        <dbReference type="Proteomes" id="UP001168620"/>
    </source>
</evidence>
<dbReference type="PANTHER" id="PTHR46577">
    <property type="entry name" value="HTH-TYPE TRANSCRIPTIONAL REGULATORY PROTEIN GABR"/>
    <property type="match status" value="1"/>
</dbReference>
<comment type="similarity">
    <text evidence="1">In the C-terminal section; belongs to the class-I pyridoxal-phosphate-dependent aminotransferase family.</text>
</comment>
<keyword evidence="3" id="KW-0805">Transcription regulation</keyword>
<accession>A0ABT8FJ06</accession>
<dbReference type="InterPro" id="IPR015424">
    <property type="entry name" value="PyrdxlP-dep_Trfase"/>
</dbReference>
<reference evidence="7" key="1">
    <citation type="submission" date="2023-06" db="EMBL/GenBank/DDBJ databases">
        <title>Draft genome sequence of Nocardioides sp. SOB77.</title>
        <authorList>
            <person name="Zhang G."/>
        </authorList>
    </citation>
    <scope>NUCLEOTIDE SEQUENCE</scope>
    <source>
        <strain evidence="7">SOB77</strain>
    </source>
</reference>
<evidence type="ECO:0000256" key="1">
    <source>
        <dbReference type="ARBA" id="ARBA00005384"/>
    </source>
</evidence>
<dbReference type="SUPFAM" id="SSF46785">
    <property type="entry name" value="Winged helix' DNA-binding domain"/>
    <property type="match status" value="1"/>
</dbReference>